<protein>
    <submittedName>
        <fullName evidence="3">Type IV pilus modification protein PilV</fullName>
    </submittedName>
</protein>
<gene>
    <name evidence="3" type="primary">pilV</name>
    <name evidence="3" type="ORF">XpopCFBP1817_17655</name>
</gene>
<keyword evidence="1" id="KW-0812">Transmembrane</keyword>
<evidence type="ECO:0000313" key="4">
    <source>
        <dbReference type="Proteomes" id="UP000239939"/>
    </source>
</evidence>
<dbReference type="AlphaFoldDB" id="A0A2S7EE49"/>
<sequence>MSRRTSRSWQHVCESKSQTGFSLIEVMIAVLVLAIGLLGFALLQTTSVRMSKSASVRTQATNLATELLDQMRVNRLSAASFPGQATFSSGSITAAICNPTMGAADVSAMVTIWKCEVVRSLGDQASATVLYSDGIATVQLSWSDRGGDNTRFDVSTRL</sequence>
<dbReference type="RefSeq" id="WP_128418158.1">
    <property type="nucleotide sequence ID" value="NZ_MDEJ01000154.1"/>
</dbReference>
<dbReference type="InterPro" id="IPR012902">
    <property type="entry name" value="N_methyl_site"/>
</dbReference>
<evidence type="ECO:0000313" key="3">
    <source>
        <dbReference type="EMBL" id="PPU88453.1"/>
    </source>
</evidence>
<dbReference type="EMBL" id="MDEJ01000154">
    <property type="protein sequence ID" value="PPU88453.1"/>
    <property type="molecule type" value="Genomic_DNA"/>
</dbReference>
<organism evidence="3 4">
    <name type="scientific">Xanthomonas populi</name>
    <dbReference type="NCBI Taxonomy" id="53414"/>
    <lineage>
        <taxon>Bacteria</taxon>
        <taxon>Pseudomonadati</taxon>
        <taxon>Pseudomonadota</taxon>
        <taxon>Gammaproteobacteria</taxon>
        <taxon>Lysobacterales</taxon>
        <taxon>Lysobacteraceae</taxon>
        <taxon>Xanthomonas</taxon>
    </lineage>
</organism>
<evidence type="ECO:0000256" key="1">
    <source>
        <dbReference type="SAM" id="Phobius"/>
    </source>
</evidence>
<comment type="caution">
    <text evidence="3">The sequence shown here is derived from an EMBL/GenBank/DDBJ whole genome shotgun (WGS) entry which is preliminary data.</text>
</comment>
<keyword evidence="4" id="KW-1185">Reference proteome</keyword>
<dbReference type="Pfam" id="PF22150">
    <property type="entry name" value="Tt1218-like"/>
    <property type="match status" value="1"/>
</dbReference>
<dbReference type="InterPro" id="IPR013362">
    <property type="entry name" value="Pilus_4_PilV"/>
</dbReference>
<keyword evidence="1" id="KW-0472">Membrane</keyword>
<name>A0A2S7EE49_9XANT</name>
<dbReference type="InterPro" id="IPR054402">
    <property type="entry name" value="Tt1218-like_dom"/>
</dbReference>
<feature type="domain" description="Type IV pilin Tt1218-like" evidence="2">
    <location>
        <begin position="43"/>
        <end position="99"/>
    </location>
</feature>
<dbReference type="NCBIfam" id="TIGR02532">
    <property type="entry name" value="IV_pilin_GFxxxE"/>
    <property type="match status" value="1"/>
</dbReference>
<dbReference type="NCBIfam" id="TIGR02523">
    <property type="entry name" value="type_IV_pilV"/>
    <property type="match status" value="1"/>
</dbReference>
<keyword evidence="1" id="KW-1133">Transmembrane helix</keyword>
<evidence type="ECO:0000259" key="2">
    <source>
        <dbReference type="Pfam" id="PF22150"/>
    </source>
</evidence>
<feature type="transmembrane region" description="Helical" evidence="1">
    <location>
        <begin position="21"/>
        <end position="43"/>
    </location>
</feature>
<accession>A0A2S7EE49</accession>
<proteinExistence type="predicted"/>
<reference evidence="4" key="1">
    <citation type="submission" date="2016-08" db="EMBL/GenBank/DDBJ databases">
        <authorList>
            <person name="Merda D."/>
            <person name="Briand M."/>
            <person name="Taghouti G."/>
            <person name="Carrere S."/>
            <person name="Gouzy J."/>
            <person name="Portier P."/>
            <person name="Jacques M.-A."/>
            <person name="Fischer-Le Saux M."/>
        </authorList>
    </citation>
    <scope>NUCLEOTIDE SEQUENCE [LARGE SCALE GENOMIC DNA]</scope>
    <source>
        <strain evidence="4">CFBP1817</strain>
    </source>
</reference>
<dbReference type="Pfam" id="PF07963">
    <property type="entry name" value="N_methyl"/>
    <property type="match status" value="1"/>
</dbReference>
<dbReference type="OrthoDB" id="8547299at2"/>
<dbReference type="Proteomes" id="UP000239939">
    <property type="component" value="Unassembled WGS sequence"/>
</dbReference>